<protein>
    <submittedName>
        <fullName evidence="1">Uncharacterized protein</fullName>
    </submittedName>
</protein>
<proteinExistence type="predicted"/>
<dbReference type="AlphaFoldDB" id="A0A382CP84"/>
<reference evidence="1" key="1">
    <citation type="submission" date="2018-05" db="EMBL/GenBank/DDBJ databases">
        <authorList>
            <person name="Lanie J.A."/>
            <person name="Ng W.-L."/>
            <person name="Kazmierczak K.M."/>
            <person name="Andrzejewski T.M."/>
            <person name="Davidsen T.M."/>
            <person name="Wayne K.J."/>
            <person name="Tettelin H."/>
            <person name="Glass J.I."/>
            <person name="Rusch D."/>
            <person name="Podicherti R."/>
            <person name="Tsui H.-C.T."/>
            <person name="Winkler M.E."/>
        </authorList>
    </citation>
    <scope>NUCLEOTIDE SEQUENCE</scope>
</reference>
<gene>
    <name evidence="1" type="ORF">METZ01_LOCUS180285</name>
</gene>
<organism evidence="1">
    <name type="scientific">marine metagenome</name>
    <dbReference type="NCBI Taxonomy" id="408172"/>
    <lineage>
        <taxon>unclassified sequences</taxon>
        <taxon>metagenomes</taxon>
        <taxon>ecological metagenomes</taxon>
    </lineage>
</organism>
<dbReference type="EMBL" id="UINC01035276">
    <property type="protein sequence ID" value="SVB27431.1"/>
    <property type="molecule type" value="Genomic_DNA"/>
</dbReference>
<accession>A0A382CP84</accession>
<name>A0A382CP84_9ZZZZ</name>
<sequence>MILNIDFDIYNVNKNVITALDDYKKK</sequence>
<evidence type="ECO:0000313" key="1">
    <source>
        <dbReference type="EMBL" id="SVB27431.1"/>
    </source>
</evidence>